<evidence type="ECO:0000256" key="1">
    <source>
        <dbReference type="ARBA" id="ARBA00006525"/>
    </source>
</evidence>
<evidence type="ECO:0000313" key="4">
    <source>
        <dbReference type="EMBL" id="AWL09097.1"/>
    </source>
</evidence>
<dbReference type="RefSeq" id="WP_109322800.1">
    <property type="nucleotide sequence ID" value="NZ_CP029346.1"/>
</dbReference>
<dbReference type="SUPFAM" id="SSF102405">
    <property type="entry name" value="MCP/YpsA-like"/>
    <property type="match status" value="1"/>
</dbReference>
<dbReference type="EMBL" id="CP029346">
    <property type="protein sequence ID" value="AWL09097.1"/>
    <property type="molecule type" value="Genomic_DNA"/>
</dbReference>
<feature type="domain" description="DprA winged helix" evidence="3">
    <location>
        <begin position="308"/>
        <end position="360"/>
    </location>
</feature>
<dbReference type="InterPro" id="IPR057666">
    <property type="entry name" value="DrpA_SLOG"/>
</dbReference>
<dbReference type="SUPFAM" id="SSF47781">
    <property type="entry name" value="RuvA domain 2-like"/>
    <property type="match status" value="1"/>
</dbReference>
<protein>
    <submittedName>
        <fullName evidence="4">Protein smf</fullName>
    </submittedName>
</protein>
<accession>A0A2S2DWD0</accession>
<feature type="domain" description="Smf/DprA SLOG" evidence="2">
    <location>
        <begin position="80"/>
        <end position="282"/>
    </location>
</feature>
<dbReference type="PANTHER" id="PTHR43022:SF1">
    <property type="entry name" value="PROTEIN SMF"/>
    <property type="match status" value="1"/>
</dbReference>
<evidence type="ECO:0000259" key="2">
    <source>
        <dbReference type="Pfam" id="PF02481"/>
    </source>
</evidence>
<dbReference type="Gene3D" id="1.10.10.10">
    <property type="entry name" value="Winged helix-like DNA-binding domain superfamily/Winged helix DNA-binding domain"/>
    <property type="match status" value="1"/>
</dbReference>
<gene>
    <name evidence="4" type="ORF">HME7025_01235</name>
</gene>
<dbReference type="InterPro" id="IPR010994">
    <property type="entry name" value="RuvA_2-like"/>
</dbReference>
<dbReference type="Proteomes" id="UP000245468">
    <property type="component" value="Chromosome"/>
</dbReference>
<dbReference type="NCBIfam" id="TIGR00732">
    <property type="entry name" value="dprA"/>
    <property type="match status" value="1"/>
</dbReference>
<dbReference type="GO" id="GO:0009294">
    <property type="term" value="P:DNA-mediated transformation"/>
    <property type="evidence" value="ECO:0007669"/>
    <property type="project" value="InterPro"/>
</dbReference>
<dbReference type="Pfam" id="PF02481">
    <property type="entry name" value="DNA_processg_A"/>
    <property type="match status" value="1"/>
</dbReference>
<sequence length="366" mass="41648">MEEEKVFQIALSLVPQIGIVNARRLISYLGSAKQVFHSTTSVLQKVPHIGPMIAHEVKSNLVLKVAERIYSDCIKERIQLFFYLDEGYPNRLKQLYDAPLLLYFKGNVNFQQEKVLALVGTRKATEYGKEITYQIVKESIDDDVLFVSGLAYGIDIALHQACIEMNVPTIAVLAGGFQRIYPSLHIKYAHQMMELGGIISEHPFHQKPDPRFFPMRNRIIAGMSDATIVVEAAEKGGALITAEYANNYHREVFAVPGNLQKVFSEGCNRLIQKNQANIFTDWLSCKEQLNWQSNPNKIEKNKSLLWSQLTDDESQILALLHQEKVLAMDEMAWKLQKGINQLAMLLLNLEFQGFIKTLPGHRYVLK</sequence>
<evidence type="ECO:0000259" key="3">
    <source>
        <dbReference type="Pfam" id="PF17782"/>
    </source>
</evidence>
<dbReference type="Pfam" id="PF17782">
    <property type="entry name" value="WHD_DprA"/>
    <property type="match status" value="1"/>
</dbReference>
<dbReference type="KEGG" id="psez:HME7025_01235"/>
<dbReference type="Gene3D" id="3.40.50.450">
    <property type="match status" value="1"/>
</dbReference>
<evidence type="ECO:0000313" key="5">
    <source>
        <dbReference type="Proteomes" id="UP000245468"/>
    </source>
</evidence>
<name>A0A2S2DWD0_9BACT</name>
<dbReference type="AlphaFoldDB" id="A0A2S2DWD0"/>
<dbReference type="InterPro" id="IPR036388">
    <property type="entry name" value="WH-like_DNA-bd_sf"/>
</dbReference>
<dbReference type="InterPro" id="IPR003488">
    <property type="entry name" value="DprA"/>
</dbReference>
<organism evidence="4 5">
    <name type="scientific">Aquirufa nivalisilvae</name>
    <dbReference type="NCBI Taxonomy" id="2516557"/>
    <lineage>
        <taxon>Bacteria</taxon>
        <taxon>Pseudomonadati</taxon>
        <taxon>Bacteroidota</taxon>
        <taxon>Cytophagia</taxon>
        <taxon>Cytophagales</taxon>
        <taxon>Flectobacillaceae</taxon>
        <taxon>Aquirufa</taxon>
    </lineage>
</organism>
<dbReference type="OrthoDB" id="9785707at2"/>
<keyword evidence="5" id="KW-1185">Reference proteome</keyword>
<dbReference type="PANTHER" id="PTHR43022">
    <property type="entry name" value="PROTEIN SMF"/>
    <property type="match status" value="1"/>
</dbReference>
<comment type="similarity">
    <text evidence="1">Belongs to the DprA/Smf family.</text>
</comment>
<reference evidence="5" key="1">
    <citation type="submission" date="2018-05" db="EMBL/GenBank/DDBJ databases">
        <title>Pseudarcicella sp. HME7025 Genome sequencing and assembly.</title>
        <authorList>
            <person name="Kim H."/>
            <person name="Kang H."/>
            <person name="Joh K."/>
        </authorList>
    </citation>
    <scope>NUCLEOTIDE SEQUENCE [LARGE SCALE GENOMIC DNA]</scope>
    <source>
        <strain evidence="5">HME7025</strain>
    </source>
</reference>
<proteinExistence type="inferred from homology"/>
<dbReference type="InterPro" id="IPR041614">
    <property type="entry name" value="DprA_WH"/>
</dbReference>